<dbReference type="PANTHER" id="PTHR46796:SF13">
    <property type="entry name" value="HTH-TYPE TRANSCRIPTIONAL ACTIVATOR RHAS"/>
    <property type="match status" value="1"/>
</dbReference>
<proteinExistence type="predicted"/>
<dbReference type="InterPro" id="IPR018062">
    <property type="entry name" value="HTH_AraC-typ_CS"/>
</dbReference>
<evidence type="ECO:0000313" key="7">
    <source>
        <dbReference type="EMBL" id="SMG58398.1"/>
    </source>
</evidence>
<accession>A0A1X7LWX7</accession>
<dbReference type="PROSITE" id="PS00041">
    <property type="entry name" value="HTH_ARAC_FAMILY_1"/>
    <property type="match status" value="1"/>
</dbReference>
<dbReference type="InterPro" id="IPR037923">
    <property type="entry name" value="HTH-like"/>
</dbReference>
<evidence type="ECO:0000256" key="2">
    <source>
        <dbReference type="ARBA" id="ARBA00023015"/>
    </source>
</evidence>
<dbReference type="Gene3D" id="1.10.10.60">
    <property type="entry name" value="Homeodomain-like"/>
    <property type="match status" value="2"/>
</dbReference>
<evidence type="ECO:0000256" key="4">
    <source>
        <dbReference type="ARBA" id="ARBA00023159"/>
    </source>
</evidence>
<dbReference type="Pfam" id="PF07883">
    <property type="entry name" value="Cupin_2"/>
    <property type="match status" value="1"/>
</dbReference>
<dbReference type="InterPro" id="IPR013096">
    <property type="entry name" value="Cupin_2"/>
</dbReference>
<dbReference type="InterPro" id="IPR014710">
    <property type="entry name" value="RmlC-like_jellyroll"/>
</dbReference>
<dbReference type="SUPFAM" id="SSF46689">
    <property type="entry name" value="Homeodomain-like"/>
    <property type="match status" value="2"/>
</dbReference>
<name>A0A1X7LWX7_9BACL</name>
<dbReference type="Proteomes" id="UP000193834">
    <property type="component" value="Unassembled WGS sequence"/>
</dbReference>
<evidence type="ECO:0000259" key="6">
    <source>
        <dbReference type="PROSITE" id="PS01124"/>
    </source>
</evidence>
<feature type="domain" description="HTH araC/xylS-type" evidence="6">
    <location>
        <begin position="199"/>
        <end position="297"/>
    </location>
</feature>
<dbReference type="SMART" id="SM00342">
    <property type="entry name" value="HTH_ARAC"/>
    <property type="match status" value="1"/>
</dbReference>
<dbReference type="AlphaFoldDB" id="A0A1X7LWX7"/>
<dbReference type="InterPro" id="IPR050204">
    <property type="entry name" value="AraC_XylS_family_regulators"/>
</dbReference>
<gene>
    <name evidence="7" type="ORF">SAMN06295960_4698</name>
</gene>
<keyword evidence="3 7" id="KW-0238">DNA-binding</keyword>
<dbReference type="PRINTS" id="PR00032">
    <property type="entry name" value="HTHARAC"/>
</dbReference>
<keyword evidence="5" id="KW-0804">Transcription</keyword>
<organism evidence="7 8">
    <name type="scientific">Paenibacillus aquistagni</name>
    <dbReference type="NCBI Taxonomy" id="1852522"/>
    <lineage>
        <taxon>Bacteria</taxon>
        <taxon>Bacillati</taxon>
        <taxon>Bacillota</taxon>
        <taxon>Bacilli</taxon>
        <taxon>Bacillales</taxon>
        <taxon>Paenibacillaceae</taxon>
        <taxon>Paenibacillus</taxon>
    </lineage>
</organism>
<dbReference type="Gene3D" id="2.60.120.10">
    <property type="entry name" value="Jelly Rolls"/>
    <property type="match status" value="1"/>
</dbReference>
<sequence>MLELKEWVIMFLPAKNERWVYHAGERHDLLSIEELVLFGYDHFQKAAPLTSHAHEQAYEFVYVEQGAVSWEVDGENFHTHAQQVFFTRPGERHRASMDYIGPCTIWWMIIRDPMCDEGWLGLEERDRGEFARLLKYHPRVSAVSKGIVQFFERLRRLLEQTEPVLLEFQVRHNLLEILLQLMHTPHFILRSPDMHEFTVRLTAMIQADPALRLTNAELAAEVGLSESHFYRVFKETNGQSPTAYMERVRMDCACRQLKHTNASITRIAMDMGFKTSQHFATVFKKYMGMTPKEWRRQE</sequence>
<evidence type="ECO:0000256" key="5">
    <source>
        <dbReference type="ARBA" id="ARBA00023163"/>
    </source>
</evidence>
<dbReference type="OrthoDB" id="337756at2"/>
<dbReference type="STRING" id="1852522.SAMN06295960_4698"/>
<dbReference type="Pfam" id="PF12833">
    <property type="entry name" value="HTH_18"/>
    <property type="match status" value="1"/>
</dbReference>
<keyword evidence="2" id="KW-0805">Transcription regulation</keyword>
<dbReference type="PROSITE" id="PS01124">
    <property type="entry name" value="HTH_ARAC_FAMILY_2"/>
    <property type="match status" value="1"/>
</dbReference>
<dbReference type="GO" id="GO:0003700">
    <property type="term" value="F:DNA-binding transcription factor activity"/>
    <property type="evidence" value="ECO:0007669"/>
    <property type="project" value="InterPro"/>
</dbReference>
<keyword evidence="8" id="KW-1185">Reference proteome</keyword>
<dbReference type="InterPro" id="IPR009057">
    <property type="entry name" value="Homeodomain-like_sf"/>
</dbReference>
<dbReference type="GO" id="GO:0043565">
    <property type="term" value="F:sequence-specific DNA binding"/>
    <property type="evidence" value="ECO:0007669"/>
    <property type="project" value="InterPro"/>
</dbReference>
<evidence type="ECO:0000313" key="8">
    <source>
        <dbReference type="Proteomes" id="UP000193834"/>
    </source>
</evidence>
<keyword evidence="1" id="KW-0963">Cytoplasm</keyword>
<dbReference type="InterPro" id="IPR020449">
    <property type="entry name" value="Tscrpt_reg_AraC-type_HTH"/>
</dbReference>
<dbReference type="EMBL" id="FXAZ01000009">
    <property type="protein sequence ID" value="SMG58398.1"/>
    <property type="molecule type" value="Genomic_DNA"/>
</dbReference>
<keyword evidence="4" id="KW-0010">Activator</keyword>
<dbReference type="PANTHER" id="PTHR46796">
    <property type="entry name" value="HTH-TYPE TRANSCRIPTIONAL ACTIVATOR RHAS-RELATED"/>
    <property type="match status" value="1"/>
</dbReference>
<evidence type="ECO:0000256" key="1">
    <source>
        <dbReference type="ARBA" id="ARBA00022490"/>
    </source>
</evidence>
<dbReference type="SUPFAM" id="SSF51215">
    <property type="entry name" value="Regulatory protein AraC"/>
    <property type="match status" value="1"/>
</dbReference>
<evidence type="ECO:0000256" key="3">
    <source>
        <dbReference type="ARBA" id="ARBA00023125"/>
    </source>
</evidence>
<reference evidence="7 8" key="1">
    <citation type="submission" date="2017-04" db="EMBL/GenBank/DDBJ databases">
        <authorList>
            <person name="Afonso C.L."/>
            <person name="Miller P.J."/>
            <person name="Scott M.A."/>
            <person name="Spackman E."/>
            <person name="Goraichik I."/>
            <person name="Dimitrov K.M."/>
            <person name="Suarez D.L."/>
            <person name="Swayne D.E."/>
        </authorList>
    </citation>
    <scope>NUCLEOTIDE SEQUENCE [LARGE SCALE GENOMIC DNA]</scope>
    <source>
        <strain evidence="7 8">11</strain>
    </source>
</reference>
<dbReference type="InterPro" id="IPR018060">
    <property type="entry name" value="HTH_AraC"/>
</dbReference>
<protein>
    <submittedName>
        <fullName evidence="7">AraC-type DNA-binding protein</fullName>
    </submittedName>
</protein>